<reference evidence="8 9" key="1">
    <citation type="submission" date="2019-02" db="EMBL/GenBank/DDBJ databases">
        <title>Genomic Encyclopedia of Type Strains, Phase IV (KMG-IV): sequencing the most valuable type-strain genomes for metagenomic binning, comparative biology and taxonomic classification.</title>
        <authorList>
            <person name="Goeker M."/>
        </authorList>
    </citation>
    <scope>NUCLEOTIDE SEQUENCE [LARGE SCALE GENOMIC DNA]</scope>
    <source>
        <strain evidence="8 9">DSM 105135</strain>
    </source>
</reference>
<dbReference type="OrthoDB" id="9799640at2"/>
<dbReference type="GO" id="GO:0046872">
    <property type="term" value="F:metal ion binding"/>
    <property type="evidence" value="ECO:0007669"/>
    <property type="project" value="UniProtKB-KW"/>
</dbReference>
<dbReference type="GO" id="GO:0051537">
    <property type="term" value="F:2 iron, 2 sulfur cluster binding"/>
    <property type="evidence" value="ECO:0007669"/>
    <property type="project" value="UniProtKB-KW"/>
</dbReference>
<protein>
    <submittedName>
        <fullName evidence="8">2Fe-2S ferredoxin</fullName>
    </submittedName>
</protein>
<dbReference type="CDD" id="cd00207">
    <property type="entry name" value="fer2"/>
    <property type="match status" value="1"/>
</dbReference>
<evidence type="ECO:0000313" key="8">
    <source>
        <dbReference type="EMBL" id="RZU36773.1"/>
    </source>
</evidence>
<dbReference type="InterPro" id="IPR001055">
    <property type="entry name" value="Adrenodoxin-like"/>
</dbReference>
<dbReference type="InterPro" id="IPR036010">
    <property type="entry name" value="2Fe-2S_ferredoxin-like_sf"/>
</dbReference>
<dbReference type="GO" id="GO:0140647">
    <property type="term" value="P:P450-containing electron transport chain"/>
    <property type="evidence" value="ECO:0007669"/>
    <property type="project" value="InterPro"/>
</dbReference>
<evidence type="ECO:0000256" key="2">
    <source>
        <dbReference type="ARBA" id="ARBA00022714"/>
    </source>
</evidence>
<accession>A0A4Q7YJ29</accession>
<dbReference type="PANTHER" id="PTHR23426">
    <property type="entry name" value="FERREDOXIN/ADRENODOXIN"/>
    <property type="match status" value="1"/>
</dbReference>
<evidence type="ECO:0000256" key="4">
    <source>
        <dbReference type="ARBA" id="ARBA00023004"/>
    </source>
</evidence>
<dbReference type="AlphaFoldDB" id="A0A4Q7YJ29"/>
<dbReference type="Gene3D" id="3.10.20.30">
    <property type="match status" value="1"/>
</dbReference>
<sequence>MGNITFIEHDGTQHPVELEAGKSLMQIAMDNGVPGIDADCGGECACGTCHVIVDSAWLNVAGKAGDDELQMLEMTPEKKPASRLSCQIKATDAMDGMVIHLPEFQM</sequence>
<evidence type="ECO:0000256" key="6">
    <source>
        <dbReference type="ARBA" id="ARBA00034078"/>
    </source>
</evidence>
<evidence type="ECO:0000313" key="9">
    <source>
        <dbReference type="Proteomes" id="UP000292423"/>
    </source>
</evidence>
<dbReference type="EMBL" id="SHKX01000017">
    <property type="protein sequence ID" value="RZU36773.1"/>
    <property type="molecule type" value="Genomic_DNA"/>
</dbReference>
<dbReference type="PRINTS" id="PR00355">
    <property type="entry name" value="ADRENODOXIN"/>
</dbReference>
<dbReference type="PANTHER" id="PTHR23426:SF65">
    <property type="entry name" value="FERREDOXIN-2, MITOCHONDRIAL"/>
    <property type="match status" value="1"/>
</dbReference>
<keyword evidence="5" id="KW-0411">Iron-sulfur</keyword>
<dbReference type="SUPFAM" id="SSF54292">
    <property type="entry name" value="2Fe-2S ferredoxin-like"/>
    <property type="match status" value="1"/>
</dbReference>
<comment type="similarity">
    <text evidence="1">Belongs to the adrenodoxin/putidaredoxin family.</text>
</comment>
<comment type="cofactor">
    <cofactor evidence="6">
        <name>[2Fe-2S] cluster</name>
        <dbReference type="ChEBI" id="CHEBI:190135"/>
    </cofactor>
</comment>
<keyword evidence="4" id="KW-0408">Iron</keyword>
<dbReference type="GO" id="GO:0009055">
    <property type="term" value="F:electron transfer activity"/>
    <property type="evidence" value="ECO:0007669"/>
    <property type="project" value="TreeGrafter"/>
</dbReference>
<proteinExistence type="inferred from homology"/>
<dbReference type="InterPro" id="IPR012675">
    <property type="entry name" value="Beta-grasp_dom_sf"/>
</dbReference>
<evidence type="ECO:0000259" key="7">
    <source>
        <dbReference type="PROSITE" id="PS51085"/>
    </source>
</evidence>
<comment type="caution">
    <text evidence="8">The sequence shown here is derived from an EMBL/GenBank/DDBJ whole genome shotgun (WGS) entry which is preliminary data.</text>
</comment>
<evidence type="ECO:0000256" key="5">
    <source>
        <dbReference type="ARBA" id="ARBA00023014"/>
    </source>
</evidence>
<gene>
    <name evidence="8" type="ORF">EV700_3241</name>
</gene>
<dbReference type="PROSITE" id="PS51085">
    <property type="entry name" value="2FE2S_FER_2"/>
    <property type="match status" value="1"/>
</dbReference>
<keyword evidence="3" id="KW-0479">Metal-binding</keyword>
<dbReference type="Proteomes" id="UP000292423">
    <property type="component" value="Unassembled WGS sequence"/>
</dbReference>
<name>A0A4Q7YJ29_9GAMM</name>
<organism evidence="8 9">
    <name type="scientific">Fluviicoccus keumensis</name>
    <dbReference type="NCBI Taxonomy" id="1435465"/>
    <lineage>
        <taxon>Bacteria</taxon>
        <taxon>Pseudomonadati</taxon>
        <taxon>Pseudomonadota</taxon>
        <taxon>Gammaproteobacteria</taxon>
        <taxon>Moraxellales</taxon>
        <taxon>Moraxellaceae</taxon>
        <taxon>Fluviicoccus</taxon>
    </lineage>
</organism>
<feature type="domain" description="2Fe-2S ferredoxin-type" evidence="7">
    <location>
        <begin position="2"/>
        <end position="105"/>
    </location>
</feature>
<evidence type="ECO:0000256" key="1">
    <source>
        <dbReference type="ARBA" id="ARBA00010914"/>
    </source>
</evidence>
<evidence type="ECO:0000256" key="3">
    <source>
        <dbReference type="ARBA" id="ARBA00022723"/>
    </source>
</evidence>
<dbReference type="Pfam" id="PF00111">
    <property type="entry name" value="Fer2"/>
    <property type="match status" value="1"/>
</dbReference>
<dbReference type="InterPro" id="IPR001041">
    <property type="entry name" value="2Fe-2S_ferredoxin-type"/>
</dbReference>
<keyword evidence="9" id="KW-1185">Reference proteome</keyword>
<dbReference type="RefSeq" id="WP_130415735.1">
    <property type="nucleotide sequence ID" value="NZ_SHKX01000017.1"/>
</dbReference>
<keyword evidence="2" id="KW-0001">2Fe-2S</keyword>